<dbReference type="EMBL" id="CAUYUE010000008">
    <property type="protein sequence ID" value="CAK0783198.1"/>
    <property type="molecule type" value="Genomic_DNA"/>
</dbReference>
<feature type="region of interest" description="Disordered" evidence="2">
    <location>
        <begin position="210"/>
        <end position="238"/>
    </location>
</feature>
<proteinExistence type="predicted"/>
<evidence type="ECO:0000313" key="4">
    <source>
        <dbReference type="Proteomes" id="UP001314263"/>
    </source>
</evidence>
<feature type="region of interest" description="Disordered" evidence="2">
    <location>
        <begin position="1"/>
        <end position="20"/>
    </location>
</feature>
<evidence type="ECO:0000256" key="1">
    <source>
        <dbReference type="SAM" id="Coils"/>
    </source>
</evidence>
<gene>
    <name evidence="3" type="ORF">CVIRNUC_006397</name>
</gene>
<dbReference type="AlphaFoldDB" id="A0AAV1I781"/>
<sequence length="238" mass="24962">MQLQSIRCMASSRGQEEKSWSDLASDAAGLAKSAIGKLGRTLSDTVTALVPQSREDPPRRVSPRQRYGRGDNEYGRMYPWEREQGSTGLAEGLMGGLVGRAVGGMLGGMAKQLQQQQQQAADLRQQALHAVQRDRQVQAHLGRDISLGPGGSSTSTSSSWVNGCSATTTTLQFYVAGSSGRQALASVRETTSGNGGSSTSVQVQLPTGEVLDIDGSDSGGGSSGMSGDVIDVEVRDVR</sequence>
<evidence type="ECO:0000313" key="3">
    <source>
        <dbReference type="EMBL" id="CAK0783198.1"/>
    </source>
</evidence>
<dbReference type="Proteomes" id="UP001314263">
    <property type="component" value="Unassembled WGS sequence"/>
</dbReference>
<feature type="coiled-coil region" evidence="1">
    <location>
        <begin position="106"/>
        <end position="133"/>
    </location>
</feature>
<keyword evidence="4" id="KW-1185">Reference proteome</keyword>
<evidence type="ECO:0000256" key="2">
    <source>
        <dbReference type="SAM" id="MobiDB-lite"/>
    </source>
</evidence>
<feature type="region of interest" description="Disordered" evidence="2">
    <location>
        <begin position="50"/>
        <end position="76"/>
    </location>
</feature>
<keyword evidence="1" id="KW-0175">Coiled coil</keyword>
<organism evidence="3 4">
    <name type="scientific">Coccomyxa viridis</name>
    <dbReference type="NCBI Taxonomy" id="1274662"/>
    <lineage>
        <taxon>Eukaryota</taxon>
        <taxon>Viridiplantae</taxon>
        <taxon>Chlorophyta</taxon>
        <taxon>core chlorophytes</taxon>
        <taxon>Trebouxiophyceae</taxon>
        <taxon>Trebouxiophyceae incertae sedis</taxon>
        <taxon>Coccomyxaceae</taxon>
        <taxon>Coccomyxa</taxon>
    </lineage>
</organism>
<comment type="caution">
    <text evidence="3">The sequence shown here is derived from an EMBL/GenBank/DDBJ whole genome shotgun (WGS) entry which is preliminary data.</text>
</comment>
<feature type="region of interest" description="Disordered" evidence="2">
    <location>
        <begin position="142"/>
        <end position="161"/>
    </location>
</feature>
<name>A0AAV1I781_9CHLO</name>
<reference evidence="3 4" key="1">
    <citation type="submission" date="2023-10" db="EMBL/GenBank/DDBJ databases">
        <authorList>
            <person name="Maclean D."/>
            <person name="Macfadyen A."/>
        </authorList>
    </citation>
    <scope>NUCLEOTIDE SEQUENCE [LARGE SCALE GENOMIC DNA]</scope>
</reference>
<protein>
    <submittedName>
        <fullName evidence="3">Uncharacterized protein</fullName>
    </submittedName>
</protein>
<accession>A0AAV1I781</accession>